<dbReference type="InterPro" id="IPR018499">
    <property type="entry name" value="Tetraspanin/Peripherin"/>
</dbReference>
<evidence type="ECO:0000256" key="7">
    <source>
        <dbReference type="RuleBase" id="RU361218"/>
    </source>
</evidence>
<evidence type="ECO:0000256" key="1">
    <source>
        <dbReference type="ARBA" id="ARBA00004141"/>
    </source>
</evidence>
<name>V3ZL93_LOTGI</name>
<feature type="transmembrane region" description="Helical" evidence="7">
    <location>
        <begin position="88"/>
        <end position="113"/>
    </location>
</feature>
<comment type="subcellular location">
    <subcellularLocation>
        <location evidence="1 7">Membrane</location>
        <topology evidence="1 7">Multi-pass membrane protein</topology>
    </subcellularLocation>
</comment>
<protein>
    <recommendedName>
        <fullName evidence="7">Tetraspanin</fullName>
    </recommendedName>
</protein>
<evidence type="ECO:0000256" key="2">
    <source>
        <dbReference type="ARBA" id="ARBA00006840"/>
    </source>
</evidence>
<dbReference type="EMBL" id="KB203331">
    <property type="protein sequence ID" value="ESO85057.1"/>
    <property type="molecule type" value="Genomic_DNA"/>
</dbReference>
<dbReference type="OrthoDB" id="2014092at2759"/>
<dbReference type="GO" id="GO:0005886">
    <property type="term" value="C:plasma membrane"/>
    <property type="evidence" value="ECO:0007669"/>
    <property type="project" value="TreeGrafter"/>
</dbReference>
<dbReference type="KEGG" id="lgi:LOTGIDRAFT_235926"/>
<feature type="transmembrane region" description="Helical" evidence="7">
    <location>
        <begin position="58"/>
        <end position="76"/>
    </location>
</feature>
<dbReference type="GeneID" id="20250003"/>
<dbReference type="RefSeq" id="XP_009064202.1">
    <property type="nucleotide sequence ID" value="XM_009065954.1"/>
</dbReference>
<feature type="disulfide bond" evidence="6">
    <location>
        <begin position="155"/>
        <end position="175"/>
    </location>
</feature>
<accession>V3ZL93</accession>
<keyword evidence="5 7" id="KW-0472">Membrane</keyword>
<keyword evidence="3 7" id="KW-0812">Transmembrane</keyword>
<evidence type="ECO:0000313" key="9">
    <source>
        <dbReference type="Proteomes" id="UP000030746"/>
    </source>
</evidence>
<feature type="transmembrane region" description="Helical" evidence="7">
    <location>
        <begin position="232"/>
        <end position="251"/>
    </location>
</feature>
<dbReference type="InterPro" id="IPR008952">
    <property type="entry name" value="Tetraspanin_EC2_sf"/>
</dbReference>
<keyword evidence="4 7" id="KW-1133">Transmembrane helix</keyword>
<dbReference type="Pfam" id="PF00335">
    <property type="entry name" value="Tetraspanin"/>
    <property type="match status" value="1"/>
</dbReference>
<dbReference type="AlphaFoldDB" id="V3ZL93"/>
<dbReference type="PIRSF" id="PIRSF002419">
    <property type="entry name" value="Tetraspanin"/>
    <property type="match status" value="1"/>
</dbReference>
<evidence type="ECO:0000256" key="6">
    <source>
        <dbReference type="PIRSR" id="PIRSR002419-1"/>
    </source>
</evidence>
<dbReference type="CTD" id="20250003"/>
<reference evidence="8 9" key="1">
    <citation type="journal article" date="2013" name="Nature">
        <title>Insights into bilaterian evolution from three spiralian genomes.</title>
        <authorList>
            <person name="Simakov O."/>
            <person name="Marletaz F."/>
            <person name="Cho S.J."/>
            <person name="Edsinger-Gonzales E."/>
            <person name="Havlak P."/>
            <person name="Hellsten U."/>
            <person name="Kuo D.H."/>
            <person name="Larsson T."/>
            <person name="Lv J."/>
            <person name="Arendt D."/>
            <person name="Savage R."/>
            <person name="Osoegawa K."/>
            <person name="de Jong P."/>
            <person name="Grimwood J."/>
            <person name="Chapman J.A."/>
            <person name="Shapiro H."/>
            <person name="Aerts A."/>
            <person name="Otillar R.P."/>
            <person name="Terry A.Y."/>
            <person name="Boore J.L."/>
            <person name="Grigoriev I.V."/>
            <person name="Lindberg D.R."/>
            <person name="Seaver E.C."/>
            <person name="Weisblat D.A."/>
            <person name="Putnam N.H."/>
            <person name="Rokhsar D.S."/>
        </authorList>
    </citation>
    <scope>NUCLEOTIDE SEQUENCE [LARGE SCALE GENOMIC DNA]</scope>
</reference>
<organism evidence="8 9">
    <name type="scientific">Lottia gigantea</name>
    <name type="common">Giant owl limpet</name>
    <dbReference type="NCBI Taxonomy" id="225164"/>
    <lineage>
        <taxon>Eukaryota</taxon>
        <taxon>Metazoa</taxon>
        <taxon>Spiralia</taxon>
        <taxon>Lophotrochozoa</taxon>
        <taxon>Mollusca</taxon>
        <taxon>Gastropoda</taxon>
        <taxon>Patellogastropoda</taxon>
        <taxon>Lottioidea</taxon>
        <taxon>Lottiidae</taxon>
        <taxon>Lottia</taxon>
    </lineage>
</organism>
<dbReference type="OMA" id="EIFIIRR"/>
<keyword evidence="9" id="KW-1185">Reference proteome</keyword>
<dbReference type="InterPro" id="IPR000301">
    <property type="entry name" value="Tetraspanin_animals"/>
</dbReference>
<dbReference type="PANTHER" id="PTHR19282">
    <property type="entry name" value="TETRASPANIN"/>
    <property type="match status" value="1"/>
</dbReference>
<dbReference type="Gene3D" id="1.10.1450.10">
    <property type="entry name" value="Tetraspanin"/>
    <property type="match status" value="1"/>
</dbReference>
<proteinExistence type="inferred from homology"/>
<evidence type="ECO:0000256" key="3">
    <source>
        <dbReference type="ARBA" id="ARBA00022692"/>
    </source>
</evidence>
<feature type="transmembrane region" description="Helical" evidence="7">
    <location>
        <begin position="12"/>
        <end position="38"/>
    </location>
</feature>
<evidence type="ECO:0000313" key="8">
    <source>
        <dbReference type="EMBL" id="ESO85057.1"/>
    </source>
</evidence>
<feature type="disulfide bond" evidence="6">
    <location>
        <begin position="154"/>
        <end position="191"/>
    </location>
</feature>
<dbReference type="PANTHER" id="PTHR19282:SF431">
    <property type="entry name" value="TETRASPANIN 26A, ISOFORM B-RELATED"/>
    <property type="match status" value="1"/>
</dbReference>
<evidence type="ECO:0000256" key="4">
    <source>
        <dbReference type="ARBA" id="ARBA00022989"/>
    </source>
</evidence>
<comment type="similarity">
    <text evidence="2 7">Belongs to the tetraspanin (TM4SF) family.</text>
</comment>
<sequence>MAPRERSEVNICFKYFLFFANCIFLLIGLAETGVGSYVLYFKEKTIRTAIDFLFDPSVMLVFIGSIVIFVSFFGCVGSLRETLCCLKFYYIILTLLLLLEIIAIVFVFLFYGVPEVRTQLKLYPEDTLRDAVIQYREDEDMQNFIDEMQMQLKCCGLSNDEMGYRDWNVNQYFNCSDSNPSSERCGVPWSCCIIQPGKAINYQCGGNTYNEPTGIYTNGCLKGLEIWLNDNAIIIGGVAIGILIPQALFIYMGKTMTWQIQAQMDKWR</sequence>
<dbReference type="SUPFAM" id="SSF48652">
    <property type="entry name" value="Tetraspanin"/>
    <property type="match status" value="1"/>
</dbReference>
<dbReference type="HOGENOM" id="CLU_055524_0_0_1"/>
<keyword evidence="6" id="KW-1015">Disulfide bond</keyword>
<evidence type="ECO:0000256" key="5">
    <source>
        <dbReference type="ARBA" id="ARBA00023136"/>
    </source>
</evidence>
<dbReference type="PRINTS" id="PR00259">
    <property type="entry name" value="TMFOUR"/>
</dbReference>
<gene>
    <name evidence="8" type="ORF">LOTGIDRAFT_235926</name>
</gene>
<dbReference type="Proteomes" id="UP000030746">
    <property type="component" value="Unassembled WGS sequence"/>
</dbReference>